<dbReference type="InterPro" id="IPR006056">
    <property type="entry name" value="RidA"/>
</dbReference>
<accession>A0ABQ0AD43</accession>
<evidence type="ECO:0000256" key="2">
    <source>
        <dbReference type="SAM" id="SignalP"/>
    </source>
</evidence>
<dbReference type="PANTHER" id="PTHR11803">
    <property type="entry name" value="2-IMINOBUTANOATE/2-IMINOPROPANOATE DEAMINASE RIDA"/>
    <property type="match status" value="1"/>
</dbReference>
<name>A0ABQ0AD43_9GAMM</name>
<feature type="signal peptide" evidence="2">
    <location>
        <begin position="1"/>
        <end position="27"/>
    </location>
</feature>
<evidence type="ECO:0000313" key="3">
    <source>
        <dbReference type="EMBL" id="GAA6169569.1"/>
    </source>
</evidence>
<keyword evidence="2" id="KW-0732">Signal</keyword>
<evidence type="ECO:0000313" key="4">
    <source>
        <dbReference type="Proteomes" id="UP001465153"/>
    </source>
</evidence>
<dbReference type="RefSeq" id="WP_233087039.1">
    <property type="nucleotide sequence ID" value="NZ_BAABWN010000013.1"/>
</dbReference>
<gene>
    <name evidence="3" type="ORF">NBRC116591_33800</name>
</gene>
<dbReference type="Pfam" id="PF01042">
    <property type="entry name" value="Ribonuc_L-PSP"/>
    <property type="match status" value="1"/>
</dbReference>
<proteinExistence type="inferred from homology"/>
<feature type="chain" id="PRO_5046579880" description="Reactive intermediate/imine deaminase" evidence="2">
    <location>
        <begin position="28"/>
        <end position="170"/>
    </location>
</feature>
<evidence type="ECO:0008006" key="5">
    <source>
        <dbReference type="Google" id="ProtNLM"/>
    </source>
</evidence>
<reference evidence="3 4" key="1">
    <citation type="submission" date="2024-04" db="EMBL/GenBank/DDBJ databases">
        <title>Draft genome sequence of Sessilibacter corallicola NBRC 116591.</title>
        <authorList>
            <person name="Miyakawa T."/>
            <person name="Kusuya Y."/>
            <person name="Miura T."/>
        </authorList>
    </citation>
    <scope>NUCLEOTIDE SEQUENCE [LARGE SCALE GENOMIC DNA]</scope>
    <source>
        <strain evidence="3 4">KU-00831-HH</strain>
    </source>
</reference>
<dbReference type="CDD" id="cd00448">
    <property type="entry name" value="YjgF_YER057c_UK114_family"/>
    <property type="match status" value="1"/>
</dbReference>
<dbReference type="PANTHER" id="PTHR11803:SF58">
    <property type="entry name" value="PROTEIN HMF1-RELATED"/>
    <property type="match status" value="1"/>
</dbReference>
<dbReference type="NCBIfam" id="TIGR00004">
    <property type="entry name" value="Rid family detoxifying hydrolase"/>
    <property type="match status" value="1"/>
</dbReference>
<protein>
    <recommendedName>
        <fullName evidence="5">Reactive intermediate/imine deaminase</fullName>
    </recommendedName>
</protein>
<evidence type="ECO:0000256" key="1">
    <source>
        <dbReference type="ARBA" id="ARBA00010552"/>
    </source>
</evidence>
<comment type="similarity">
    <text evidence="1">Belongs to the RutC family.</text>
</comment>
<dbReference type="EMBL" id="BAABWN010000013">
    <property type="protein sequence ID" value="GAA6169569.1"/>
    <property type="molecule type" value="Genomic_DNA"/>
</dbReference>
<dbReference type="InterPro" id="IPR035959">
    <property type="entry name" value="RutC-like_sf"/>
</dbReference>
<dbReference type="SUPFAM" id="SSF55298">
    <property type="entry name" value="YjgF-like"/>
    <property type="match status" value="1"/>
</dbReference>
<dbReference type="InterPro" id="IPR006175">
    <property type="entry name" value="YjgF/YER057c/UK114"/>
</dbReference>
<dbReference type="Proteomes" id="UP001465153">
    <property type="component" value="Unassembled WGS sequence"/>
</dbReference>
<dbReference type="Gene3D" id="3.30.1330.40">
    <property type="entry name" value="RutC-like"/>
    <property type="match status" value="1"/>
</dbReference>
<sequence>MLFSFINKYKNNALLALLLFFTAFVDADNKVSIVGLHEKHNPQTAEVSYVEKPAVYPENLPFSEIVRLNDTLYLSGMIPVEPGSIKLVKGGIKEQSHQVMTNIRSMLEANGYSMKNLVKCTVMLSDISQWGEFNKVYQEYFTAPYPARSAMGVNGLALGALVEVECIGSV</sequence>
<comment type="caution">
    <text evidence="3">The sequence shown here is derived from an EMBL/GenBank/DDBJ whole genome shotgun (WGS) entry which is preliminary data.</text>
</comment>
<keyword evidence="4" id="KW-1185">Reference proteome</keyword>
<organism evidence="3 4">
    <name type="scientific">Sessilibacter corallicola</name>
    <dbReference type="NCBI Taxonomy" id="2904075"/>
    <lineage>
        <taxon>Bacteria</taxon>
        <taxon>Pseudomonadati</taxon>
        <taxon>Pseudomonadota</taxon>
        <taxon>Gammaproteobacteria</taxon>
        <taxon>Cellvibrionales</taxon>
        <taxon>Cellvibrionaceae</taxon>
        <taxon>Sessilibacter</taxon>
    </lineage>
</organism>